<evidence type="ECO:0000259" key="3">
    <source>
        <dbReference type="Pfam" id="PF07995"/>
    </source>
</evidence>
<dbReference type="Proteomes" id="UP000186599">
    <property type="component" value="Unassembled WGS sequence"/>
</dbReference>
<dbReference type="InterPro" id="IPR012938">
    <property type="entry name" value="Glc/Sorbosone_DH"/>
</dbReference>
<dbReference type="SUPFAM" id="SSF50952">
    <property type="entry name" value="Soluble quinoprotein glucose dehydrogenase"/>
    <property type="match status" value="1"/>
</dbReference>
<feature type="compositionally biased region" description="Low complexity" evidence="1">
    <location>
        <begin position="63"/>
        <end position="73"/>
    </location>
</feature>
<accession>A0A1H9N8P0</accession>
<dbReference type="InterPro" id="IPR011042">
    <property type="entry name" value="6-blade_b-propeller_TolB-like"/>
</dbReference>
<gene>
    <name evidence="5" type="ORF">SAMN04487855_1430</name>
    <name evidence="4" type="ORF">SAMN05216589_0193</name>
</gene>
<feature type="chain" id="PRO_5010472923" evidence="2">
    <location>
        <begin position="19"/>
        <end position="426"/>
    </location>
</feature>
<feature type="signal peptide" evidence="2">
    <location>
        <begin position="1"/>
        <end position="18"/>
    </location>
</feature>
<dbReference type="EMBL" id="FOGN01000001">
    <property type="protein sequence ID" value="SER32410.1"/>
    <property type="molecule type" value="Genomic_DNA"/>
</dbReference>
<dbReference type="RefSeq" id="WP_235818212.1">
    <property type="nucleotide sequence ID" value="NZ_FOGN01000001.1"/>
</dbReference>
<dbReference type="Pfam" id="PF07995">
    <property type="entry name" value="GSDH"/>
    <property type="match status" value="1"/>
</dbReference>
<dbReference type="InterPro" id="IPR011041">
    <property type="entry name" value="Quinoprot_gluc/sorb_DH_b-prop"/>
</dbReference>
<evidence type="ECO:0000313" key="4">
    <source>
        <dbReference type="EMBL" id="SER32410.1"/>
    </source>
</evidence>
<evidence type="ECO:0000256" key="1">
    <source>
        <dbReference type="SAM" id="MobiDB-lite"/>
    </source>
</evidence>
<protein>
    <submittedName>
        <fullName evidence="4">Glucose/arabinose dehydrogenase, beta-propeller fold</fullName>
    </submittedName>
</protein>
<dbReference type="PANTHER" id="PTHR19328">
    <property type="entry name" value="HEDGEHOG-INTERACTING PROTEIN"/>
    <property type="match status" value="1"/>
</dbReference>
<dbReference type="AlphaFoldDB" id="A0A1H9N8P0"/>
<dbReference type="PROSITE" id="PS51257">
    <property type="entry name" value="PROKAR_LIPOPROTEIN"/>
    <property type="match status" value="1"/>
</dbReference>
<dbReference type="Proteomes" id="UP000186904">
    <property type="component" value="Unassembled WGS sequence"/>
</dbReference>
<dbReference type="STRING" id="653930.SAMN05216589_0193"/>
<evidence type="ECO:0000256" key="2">
    <source>
        <dbReference type="SAM" id="SignalP"/>
    </source>
</evidence>
<keyword evidence="6" id="KW-1185">Reference proteome</keyword>
<sequence>MIPFRHSMIFLATLGLLAACDNSADTDNQAASPAPAATEQATAPAGPEESTAEANSDAEEAAAEQAADGQPTADPGTDELPFSVTEVTQFDAPWAMTFLPDGRLLVTEMAGTLRLHDLGTDSSETISGVPEVVHAGQGGLGDVLLHPQFADNQQIYISYAEAGDGGSGAAVARARLVLDEDGGGALEDLQVIWRQTPKVSGNGHFGHRLAFDSDGMLWISSSERQKFDPAQDMNSNLGKMVRLNDDGSVPEDNPFADQGEVAAQVWSLGHRNILGMAFAADGKLWAHEMGPKDGDELNLIEKGANYGYPLVSNGEHYDGKPIPNHDTRPEFNAPAITWTPVISPAGFIIYNGELFSDWQGDGFIGGMSSLSLVRVEFDGEEAREAERFDMQKRIREVEQGPDGAIWLLEDGMRGGEGALLKLTPQQ</sequence>
<dbReference type="PANTHER" id="PTHR19328:SF75">
    <property type="entry name" value="ALDOSE SUGAR DEHYDROGENASE YLII"/>
    <property type="match status" value="1"/>
</dbReference>
<feature type="region of interest" description="Disordered" evidence="1">
    <location>
        <begin position="24"/>
        <end position="80"/>
    </location>
</feature>
<evidence type="ECO:0000313" key="5">
    <source>
        <dbReference type="EMBL" id="SFL82839.1"/>
    </source>
</evidence>
<dbReference type="EMBL" id="FOUA01000001">
    <property type="protein sequence ID" value="SFL82839.1"/>
    <property type="molecule type" value="Genomic_DNA"/>
</dbReference>
<proteinExistence type="predicted"/>
<reference evidence="6 7" key="1">
    <citation type="submission" date="2016-10" db="EMBL/GenBank/DDBJ databases">
        <authorList>
            <person name="de Groot N.N."/>
        </authorList>
    </citation>
    <scope>NUCLEOTIDE SEQUENCE [LARGE SCALE GENOMIC DNA]</scope>
    <source>
        <strain evidence="5 6">CGMCC 1.9095</strain>
        <strain evidence="4 7">DSM 22558</strain>
    </source>
</reference>
<organism evidence="4 7">
    <name type="scientific">Halopseudomonas bauzanensis</name>
    <dbReference type="NCBI Taxonomy" id="653930"/>
    <lineage>
        <taxon>Bacteria</taxon>
        <taxon>Pseudomonadati</taxon>
        <taxon>Pseudomonadota</taxon>
        <taxon>Gammaproteobacteria</taxon>
        <taxon>Pseudomonadales</taxon>
        <taxon>Pseudomonadaceae</taxon>
        <taxon>Halopseudomonas</taxon>
    </lineage>
</organism>
<dbReference type="Gene3D" id="2.120.10.30">
    <property type="entry name" value="TolB, C-terminal domain"/>
    <property type="match status" value="1"/>
</dbReference>
<feature type="compositionally biased region" description="Low complexity" evidence="1">
    <location>
        <begin position="29"/>
        <end position="55"/>
    </location>
</feature>
<evidence type="ECO:0000313" key="7">
    <source>
        <dbReference type="Proteomes" id="UP000186904"/>
    </source>
</evidence>
<evidence type="ECO:0000313" key="6">
    <source>
        <dbReference type="Proteomes" id="UP000186599"/>
    </source>
</evidence>
<name>A0A1H9N8P0_9GAMM</name>
<feature type="domain" description="Glucose/Sorbosone dehydrogenase" evidence="3">
    <location>
        <begin position="90"/>
        <end position="414"/>
    </location>
</feature>
<keyword evidence="2" id="KW-0732">Signal</keyword>